<sequence length="391" mass="44377">MAAETDDMKHNLKFAFANATHSLCFTNEWFSNAVKLLPFRIKRSNATVGGDGAMFSRAFCDTELHNVEYLFGDIFQHGISLVTKYLTQETLPDDKTDRLLLRKLLDIKKEGKSINLDPQKLTETELAVLLANHLFGKLATYNNYVIDKSFGRKGDEQCVCDDKSCKMTGHYGDTSVGNIEVWHGNLDIIINNDLSMEHLETPVSRSEEMSPAEVKVKSEALSGTAQIISKAIVFSFLQKQTHPVRKHFLTPCIGVGNASLIVMFYDSEHDVIFESSPIPLFQTRGVNKYEFDDVAILVAWLSVNHKFLCSGLTEEMKKFKCGFFKEVKEKLKVYEDNLQLGNIASFVPVPIFQKRSLQWSSFIEETENDLIGIIHREKKKLKLSEEKDLTK</sequence>
<dbReference type="EnsemblMetazoa" id="G2422.4">
    <property type="protein sequence ID" value="G2422.4:cds"/>
    <property type="gene ID" value="G2422"/>
</dbReference>
<dbReference type="OMA" id="GNIEVWH"/>
<organism evidence="1 2">
    <name type="scientific">Magallana gigas</name>
    <name type="common">Pacific oyster</name>
    <name type="synonym">Crassostrea gigas</name>
    <dbReference type="NCBI Taxonomy" id="29159"/>
    <lineage>
        <taxon>Eukaryota</taxon>
        <taxon>Metazoa</taxon>
        <taxon>Spiralia</taxon>
        <taxon>Lophotrochozoa</taxon>
        <taxon>Mollusca</taxon>
        <taxon>Bivalvia</taxon>
        <taxon>Autobranchia</taxon>
        <taxon>Pteriomorphia</taxon>
        <taxon>Ostreida</taxon>
        <taxon>Ostreoidea</taxon>
        <taxon>Ostreidae</taxon>
        <taxon>Magallana</taxon>
    </lineage>
</organism>
<reference evidence="1" key="1">
    <citation type="submission" date="2022-08" db="UniProtKB">
        <authorList>
            <consortium name="EnsemblMetazoa"/>
        </authorList>
    </citation>
    <scope>IDENTIFICATION</scope>
    <source>
        <strain evidence="1">05x7-T-G4-1.051#20</strain>
    </source>
</reference>
<name>A0A8W8KN74_MAGGI</name>
<keyword evidence="2" id="KW-1185">Reference proteome</keyword>
<protein>
    <submittedName>
        <fullName evidence="1">Uncharacterized protein</fullName>
    </submittedName>
</protein>
<accession>A0A8W8KN74</accession>
<proteinExistence type="predicted"/>
<dbReference type="AlphaFoldDB" id="A0A8W8KN74"/>
<dbReference type="Proteomes" id="UP000005408">
    <property type="component" value="Unassembled WGS sequence"/>
</dbReference>
<dbReference type="OrthoDB" id="6143593at2759"/>
<evidence type="ECO:0000313" key="1">
    <source>
        <dbReference type="EnsemblMetazoa" id="G2422.4:cds"/>
    </source>
</evidence>
<evidence type="ECO:0000313" key="2">
    <source>
        <dbReference type="Proteomes" id="UP000005408"/>
    </source>
</evidence>